<evidence type="ECO:0000313" key="3">
    <source>
        <dbReference type="RefSeq" id="XP_065659009.1"/>
    </source>
</evidence>
<dbReference type="PANTHER" id="PTHR46060:SF2">
    <property type="entry name" value="HISTONE-LYSINE N-METHYLTRANSFERASE SETMAR"/>
    <property type="match status" value="1"/>
</dbReference>
<dbReference type="InterPro" id="IPR052709">
    <property type="entry name" value="Transposase-MT_Hybrid"/>
</dbReference>
<dbReference type="InterPro" id="IPR041426">
    <property type="entry name" value="Mos1_HTH"/>
</dbReference>
<dbReference type="Pfam" id="PF01359">
    <property type="entry name" value="Transposase_1"/>
    <property type="match status" value="1"/>
</dbReference>
<evidence type="ECO:0000313" key="2">
    <source>
        <dbReference type="Proteomes" id="UP001652625"/>
    </source>
</evidence>
<gene>
    <name evidence="3" type="primary">LOC136083534</name>
</gene>
<dbReference type="Gene3D" id="3.30.420.10">
    <property type="entry name" value="Ribonuclease H-like superfamily/Ribonuclease H"/>
    <property type="match status" value="1"/>
</dbReference>
<proteinExistence type="predicted"/>
<name>A0ABM4CBE8_HYDVU</name>
<dbReference type="PANTHER" id="PTHR46060">
    <property type="entry name" value="MARINER MOS1 TRANSPOSASE-LIKE PROTEIN"/>
    <property type="match status" value="1"/>
</dbReference>
<dbReference type="Proteomes" id="UP001652625">
    <property type="component" value="Chromosome 08"/>
</dbReference>
<reference evidence="3" key="1">
    <citation type="submission" date="2025-08" db="UniProtKB">
        <authorList>
            <consortium name="RefSeq"/>
        </authorList>
    </citation>
    <scope>IDENTIFICATION</scope>
</reference>
<dbReference type="RefSeq" id="XP_065659009.1">
    <property type="nucleotide sequence ID" value="XM_065802937.1"/>
</dbReference>
<evidence type="ECO:0000259" key="1">
    <source>
        <dbReference type="Pfam" id="PF17906"/>
    </source>
</evidence>
<dbReference type="Pfam" id="PF17906">
    <property type="entry name" value="HTH_48"/>
    <property type="match status" value="1"/>
</dbReference>
<sequence length="343" mass="40046">MAVLDAIIRACLIYEFKLGTKAAEACRKICAAFWEGTIAERTGQKWFKKFSFGNENLEDEPEKSGRPSIVNNEDIKLAIEQDSSQTFQDLALRFNVCDETIRLHLHQLGKRWKLSKWVPYELSETNKLQRLTICSSLLSRHNLVPFFDRMLTCDEKRIMYYNKKRTFHWLASNDPVPMTPKPSIHQQKVLLSAWWTTSGIVHYELVPSGQTITAEIYSAQLDRVSVALHQKQAALTNRKGIVFHQDNARPHTAKITPETLACLQWEILPHPPYSPVRAPCDYHLFLALDNHMRNRQFRNREDLENEIIQFFSHQTQDFYKNGIYQLVSRWEKIILAEGDYYSE</sequence>
<organism evidence="2 3">
    <name type="scientific">Hydra vulgaris</name>
    <name type="common">Hydra</name>
    <name type="synonym">Hydra attenuata</name>
    <dbReference type="NCBI Taxonomy" id="6087"/>
    <lineage>
        <taxon>Eukaryota</taxon>
        <taxon>Metazoa</taxon>
        <taxon>Cnidaria</taxon>
        <taxon>Hydrozoa</taxon>
        <taxon>Hydroidolina</taxon>
        <taxon>Anthoathecata</taxon>
        <taxon>Aplanulata</taxon>
        <taxon>Hydridae</taxon>
        <taxon>Hydra</taxon>
    </lineage>
</organism>
<dbReference type="GeneID" id="136083534"/>
<dbReference type="InterPro" id="IPR036397">
    <property type="entry name" value="RNaseH_sf"/>
</dbReference>
<dbReference type="Gene3D" id="1.10.10.1450">
    <property type="match status" value="1"/>
</dbReference>
<dbReference type="InterPro" id="IPR001888">
    <property type="entry name" value="Transposase_1"/>
</dbReference>
<keyword evidence="2" id="KW-1185">Reference proteome</keyword>
<protein>
    <submittedName>
        <fullName evidence="3">Histone-lysine N-methyltransferase SETMAR-like</fullName>
    </submittedName>
</protein>
<accession>A0ABM4CBE8</accession>
<feature type="domain" description="Mos1 transposase HTH" evidence="1">
    <location>
        <begin position="8"/>
        <end position="54"/>
    </location>
</feature>